<dbReference type="OrthoDB" id="2507140at2759"/>
<evidence type="ECO:0008006" key="4">
    <source>
        <dbReference type="Google" id="ProtNLM"/>
    </source>
</evidence>
<feature type="chain" id="PRO_5028966047" description="GPI anchored serine-threonine rich protein" evidence="1">
    <location>
        <begin position="21"/>
        <end position="169"/>
    </location>
</feature>
<dbReference type="EMBL" id="JAADJZ010000009">
    <property type="protein sequence ID" value="KAF2872471.1"/>
    <property type="molecule type" value="Genomic_DNA"/>
</dbReference>
<proteinExistence type="predicted"/>
<sequence length="169" mass="17157">MRTTLFSLLFSATFSTLAFAQQTSSTPSSSTTSECEAQNIVDVCSASIQKQVDACDANDWMCLCDNYTALLTCYDNCPKSDDRAPVQTQVTQFCAAAAPIKSASLASVATAGTKAAAQATSAMPTGSQVTQTATGTEATGIAFSTGAARALSVPVGGSFAVLIGIAGLL</sequence>
<dbReference type="AlphaFoldDB" id="A0A7C8IAU5"/>
<keyword evidence="1" id="KW-0732">Signal</keyword>
<accession>A0A7C8IAU5</accession>
<gene>
    <name evidence="2" type="ORF">BDV95DRAFT_569812</name>
</gene>
<evidence type="ECO:0000313" key="3">
    <source>
        <dbReference type="Proteomes" id="UP000481861"/>
    </source>
</evidence>
<keyword evidence="3" id="KW-1185">Reference proteome</keyword>
<evidence type="ECO:0000256" key="1">
    <source>
        <dbReference type="SAM" id="SignalP"/>
    </source>
</evidence>
<feature type="signal peptide" evidence="1">
    <location>
        <begin position="1"/>
        <end position="20"/>
    </location>
</feature>
<evidence type="ECO:0000313" key="2">
    <source>
        <dbReference type="EMBL" id="KAF2872471.1"/>
    </source>
</evidence>
<name>A0A7C8IAU5_9PLEO</name>
<protein>
    <recommendedName>
        <fullName evidence="4">GPI anchored serine-threonine rich protein</fullName>
    </recommendedName>
</protein>
<reference evidence="2 3" key="1">
    <citation type="submission" date="2020-01" db="EMBL/GenBank/DDBJ databases">
        <authorList>
            <consortium name="DOE Joint Genome Institute"/>
            <person name="Haridas S."/>
            <person name="Albert R."/>
            <person name="Binder M."/>
            <person name="Bloem J."/>
            <person name="Labutti K."/>
            <person name="Salamov A."/>
            <person name="Andreopoulos B."/>
            <person name="Baker S.E."/>
            <person name="Barry K."/>
            <person name="Bills G."/>
            <person name="Bluhm B.H."/>
            <person name="Cannon C."/>
            <person name="Castanera R."/>
            <person name="Culley D.E."/>
            <person name="Daum C."/>
            <person name="Ezra D."/>
            <person name="Gonzalez J.B."/>
            <person name="Henrissat B."/>
            <person name="Kuo A."/>
            <person name="Liang C."/>
            <person name="Lipzen A."/>
            <person name="Lutzoni F."/>
            <person name="Magnuson J."/>
            <person name="Mondo S."/>
            <person name="Nolan M."/>
            <person name="Ohm R."/>
            <person name="Pangilinan J."/>
            <person name="Park H.-J.H."/>
            <person name="Ramirez L."/>
            <person name="Alfaro M."/>
            <person name="Sun H."/>
            <person name="Tritt A."/>
            <person name="Yoshinaga Y."/>
            <person name="Zwiers L.-H.L."/>
            <person name="Turgeon B.G."/>
            <person name="Goodwin S.B."/>
            <person name="Spatafora J.W."/>
            <person name="Crous P.W."/>
            <person name="Grigoriev I.V."/>
        </authorList>
    </citation>
    <scope>NUCLEOTIDE SEQUENCE [LARGE SCALE GENOMIC DNA]</scope>
    <source>
        <strain evidence="2 3">CBS 611.86</strain>
    </source>
</reference>
<dbReference type="Proteomes" id="UP000481861">
    <property type="component" value="Unassembled WGS sequence"/>
</dbReference>
<comment type="caution">
    <text evidence="2">The sequence shown here is derived from an EMBL/GenBank/DDBJ whole genome shotgun (WGS) entry which is preliminary data.</text>
</comment>
<organism evidence="2 3">
    <name type="scientific">Massariosphaeria phaeospora</name>
    <dbReference type="NCBI Taxonomy" id="100035"/>
    <lineage>
        <taxon>Eukaryota</taxon>
        <taxon>Fungi</taxon>
        <taxon>Dikarya</taxon>
        <taxon>Ascomycota</taxon>
        <taxon>Pezizomycotina</taxon>
        <taxon>Dothideomycetes</taxon>
        <taxon>Pleosporomycetidae</taxon>
        <taxon>Pleosporales</taxon>
        <taxon>Pleosporales incertae sedis</taxon>
        <taxon>Massariosphaeria</taxon>
    </lineage>
</organism>